<accession>A0A1J4N3G1</accession>
<dbReference type="PANTHER" id="PTHR21310:SF42">
    <property type="entry name" value="BIFUNCTIONAL AAC_APH"/>
    <property type="match status" value="1"/>
</dbReference>
<feature type="domain" description="Aminoglycoside phosphotransferase" evidence="1">
    <location>
        <begin position="35"/>
        <end position="257"/>
    </location>
</feature>
<dbReference type="InterPro" id="IPR011009">
    <property type="entry name" value="Kinase-like_dom_sf"/>
</dbReference>
<dbReference type="STRING" id="1844.UG56_020495"/>
<gene>
    <name evidence="2" type="ORF">UG56_020495</name>
</gene>
<evidence type="ECO:0000259" key="1">
    <source>
        <dbReference type="Pfam" id="PF01636"/>
    </source>
</evidence>
<reference evidence="2" key="1">
    <citation type="submission" date="2016-10" db="EMBL/GenBank/DDBJ databases">
        <title>Draft Genome Sequence of Nocardioides luteus Strain BAFB, an Alkane-Degrading Bacterium Isolated from JP-7 Polluted Soil.</title>
        <authorList>
            <person name="Brown L."/>
            <person name="Ruiz O.N."/>
            <person name="Gunasekera T."/>
        </authorList>
    </citation>
    <scope>NUCLEOTIDE SEQUENCE [LARGE SCALE GENOMIC DNA]</scope>
    <source>
        <strain evidence="2">BAFB</strain>
    </source>
</reference>
<organism evidence="2 3">
    <name type="scientific">Nocardioides luteus</name>
    <dbReference type="NCBI Taxonomy" id="1844"/>
    <lineage>
        <taxon>Bacteria</taxon>
        <taxon>Bacillati</taxon>
        <taxon>Actinomycetota</taxon>
        <taxon>Actinomycetes</taxon>
        <taxon>Propionibacteriales</taxon>
        <taxon>Nocardioidaceae</taxon>
        <taxon>Nocardioides</taxon>
    </lineage>
</organism>
<comment type="caution">
    <text evidence="2">The sequence shown here is derived from an EMBL/GenBank/DDBJ whole genome shotgun (WGS) entry which is preliminary data.</text>
</comment>
<proteinExistence type="predicted"/>
<dbReference type="Gene3D" id="3.90.1200.10">
    <property type="match status" value="1"/>
</dbReference>
<keyword evidence="3" id="KW-1185">Reference proteome</keyword>
<name>A0A1J4N3G1_9ACTN</name>
<dbReference type="Pfam" id="PF01636">
    <property type="entry name" value="APH"/>
    <property type="match status" value="1"/>
</dbReference>
<evidence type="ECO:0000313" key="3">
    <source>
        <dbReference type="Proteomes" id="UP000033772"/>
    </source>
</evidence>
<protein>
    <recommendedName>
        <fullName evidence="1">Aminoglycoside phosphotransferase domain-containing protein</fullName>
    </recommendedName>
</protein>
<dbReference type="Gene3D" id="3.30.200.20">
    <property type="entry name" value="Phosphorylase Kinase, domain 1"/>
    <property type="match status" value="1"/>
</dbReference>
<dbReference type="Proteomes" id="UP000033772">
    <property type="component" value="Unassembled WGS sequence"/>
</dbReference>
<dbReference type="EMBL" id="JZDQ02000032">
    <property type="protein sequence ID" value="OIJ24897.1"/>
    <property type="molecule type" value="Genomic_DNA"/>
</dbReference>
<sequence>MHDDELTIDEDLVRSLLRRDVTAYADLALRPLESTGSTNRLFRLGDEHLVRLPCQPGGSATITQEALRLPSFAANLAVAVPEVAAVGEPGFGYPERWSVVRWLDGEKPGPGAGDVTAADLAGVVTGLSRTEVPPEALDDPDLRWYRGSPIAGFDADVRSRLKECRDLAELDLDLDAVETVWDEVMALPPVETAPHWVHGDLLAENLLSRDGRLTAVLDFGALSVGDPTVDLICAWELLDASGRDEFRRLLDLDDATWLRSRGWALFIALMTFPYYRHTMPVRCADRLVMARAALAG</sequence>
<dbReference type="PANTHER" id="PTHR21310">
    <property type="entry name" value="AMINOGLYCOSIDE PHOSPHOTRANSFERASE-RELATED-RELATED"/>
    <property type="match status" value="1"/>
</dbReference>
<evidence type="ECO:0000313" key="2">
    <source>
        <dbReference type="EMBL" id="OIJ24897.1"/>
    </source>
</evidence>
<dbReference type="InterPro" id="IPR002575">
    <property type="entry name" value="Aminoglycoside_PTrfase"/>
</dbReference>
<dbReference type="SUPFAM" id="SSF56112">
    <property type="entry name" value="Protein kinase-like (PK-like)"/>
    <property type="match status" value="1"/>
</dbReference>
<dbReference type="AlphaFoldDB" id="A0A1J4N3G1"/>
<dbReference type="InterPro" id="IPR051678">
    <property type="entry name" value="AGP_Transferase"/>
</dbReference>